<proteinExistence type="inferred from homology"/>
<keyword evidence="3" id="KW-1003">Cell membrane</keyword>
<feature type="transmembrane region" description="Helical" evidence="8">
    <location>
        <begin position="36"/>
        <end position="57"/>
    </location>
</feature>
<sequence length="245" mass="25279">MSHLANTTLIGFIVGVLGTGLGGAFSFFMKNPSRRFLSSIIGLSGGVMLAIVAFELLPEAFDIAGVTNTAIGLGVGAIISAFLDNLITPPTKTRLSEKQGYLKTGILLGLGIALHNFPEGLAIGSGFAAESSLGISLAIVIALHNVPEGIAMVVPMKIGGYGALKAFLLTLLVGAPMGLGAYFGVLIGEMAYGLIGICLAFAGGTMLYITIGELIPKGKELDKGRISTIFAIFGFILGIIISKRF</sequence>
<evidence type="ECO:0000313" key="10">
    <source>
        <dbReference type="Proteomes" id="UP000779508"/>
    </source>
</evidence>
<gene>
    <name evidence="9" type="ORF">KQI88_09105</name>
</gene>
<evidence type="ECO:0000256" key="6">
    <source>
        <dbReference type="ARBA" id="ARBA00022989"/>
    </source>
</evidence>
<evidence type="ECO:0000256" key="2">
    <source>
        <dbReference type="ARBA" id="ARBA00006939"/>
    </source>
</evidence>
<evidence type="ECO:0000313" key="9">
    <source>
        <dbReference type="EMBL" id="MBU5676574.1"/>
    </source>
</evidence>
<dbReference type="Pfam" id="PF02535">
    <property type="entry name" value="Zip"/>
    <property type="match status" value="1"/>
</dbReference>
<name>A0ABS6G2I6_9FIRM</name>
<dbReference type="RefSeq" id="WP_216416471.1">
    <property type="nucleotide sequence ID" value="NZ_JAHLQK010000003.1"/>
</dbReference>
<reference evidence="9 10" key="1">
    <citation type="submission" date="2021-06" db="EMBL/GenBank/DDBJ databases">
        <authorList>
            <person name="Sun Q."/>
            <person name="Li D."/>
        </authorList>
    </citation>
    <scope>NUCLEOTIDE SEQUENCE [LARGE SCALE GENOMIC DNA]</scope>
    <source>
        <strain evidence="9 10">MSJ-5</strain>
    </source>
</reference>
<evidence type="ECO:0000256" key="7">
    <source>
        <dbReference type="ARBA" id="ARBA00023136"/>
    </source>
</evidence>
<evidence type="ECO:0000256" key="1">
    <source>
        <dbReference type="ARBA" id="ARBA00004651"/>
    </source>
</evidence>
<comment type="caution">
    <text evidence="9">The sequence shown here is derived from an EMBL/GenBank/DDBJ whole genome shotgun (WGS) entry which is preliminary data.</text>
</comment>
<dbReference type="PANTHER" id="PTHR11040">
    <property type="entry name" value="ZINC/IRON TRANSPORTER"/>
    <property type="match status" value="1"/>
</dbReference>
<keyword evidence="10" id="KW-1185">Reference proteome</keyword>
<feature type="transmembrane region" description="Helical" evidence="8">
    <location>
        <begin position="224"/>
        <end position="242"/>
    </location>
</feature>
<evidence type="ECO:0000256" key="4">
    <source>
        <dbReference type="ARBA" id="ARBA00022692"/>
    </source>
</evidence>
<comment type="subcellular location">
    <subcellularLocation>
        <location evidence="1">Cell membrane</location>
        <topology evidence="1">Multi-pass membrane protein</topology>
    </subcellularLocation>
</comment>
<dbReference type="Proteomes" id="UP000779508">
    <property type="component" value="Unassembled WGS sequence"/>
</dbReference>
<evidence type="ECO:0000256" key="8">
    <source>
        <dbReference type="SAM" id="Phobius"/>
    </source>
</evidence>
<keyword evidence="5" id="KW-0862">Zinc</keyword>
<evidence type="ECO:0000256" key="3">
    <source>
        <dbReference type="ARBA" id="ARBA00022475"/>
    </source>
</evidence>
<dbReference type="EMBL" id="JAHLQK010000003">
    <property type="protein sequence ID" value="MBU5676574.1"/>
    <property type="molecule type" value="Genomic_DNA"/>
</dbReference>
<dbReference type="InterPro" id="IPR003689">
    <property type="entry name" value="ZIP"/>
</dbReference>
<dbReference type="PANTHER" id="PTHR11040:SF211">
    <property type="entry name" value="ZINC TRANSPORTER ZIP11"/>
    <property type="match status" value="1"/>
</dbReference>
<keyword evidence="6 8" id="KW-1133">Transmembrane helix</keyword>
<keyword evidence="4 8" id="KW-0812">Transmembrane</keyword>
<feature type="transmembrane region" description="Helical" evidence="8">
    <location>
        <begin position="104"/>
        <end position="127"/>
    </location>
</feature>
<feature type="transmembrane region" description="Helical" evidence="8">
    <location>
        <begin position="63"/>
        <end position="83"/>
    </location>
</feature>
<feature type="transmembrane region" description="Helical" evidence="8">
    <location>
        <begin position="166"/>
        <end position="185"/>
    </location>
</feature>
<evidence type="ECO:0000256" key="5">
    <source>
        <dbReference type="ARBA" id="ARBA00022833"/>
    </source>
</evidence>
<accession>A0ABS6G2I6</accession>
<feature type="transmembrane region" description="Helical" evidence="8">
    <location>
        <begin position="191"/>
        <end position="212"/>
    </location>
</feature>
<comment type="similarity">
    <text evidence="2">Belongs to the ZIP transporter (TC 2.A.5) family.</text>
</comment>
<protein>
    <submittedName>
        <fullName evidence="9">ZIP family metal transporter</fullName>
    </submittedName>
</protein>
<keyword evidence="7 8" id="KW-0472">Membrane</keyword>
<organism evidence="9 10">
    <name type="scientific">Alkaliphilus flagellatus</name>
    <dbReference type="NCBI Taxonomy" id="2841507"/>
    <lineage>
        <taxon>Bacteria</taxon>
        <taxon>Bacillati</taxon>
        <taxon>Bacillota</taxon>
        <taxon>Clostridia</taxon>
        <taxon>Peptostreptococcales</taxon>
        <taxon>Natronincolaceae</taxon>
        <taxon>Alkaliphilus</taxon>
    </lineage>
</organism>
<feature type="transmembrane region" description="Helical" evidence="8">
    <location>
        <begin position="6"/>
        <end position="29"/>
    </location>
</feature>